<keyword evidence="2 6" id="KW-0418">Kinase</keyword>
<dbReference type="OrthoDB" id="9797605at2"/>
<gene>
    <name evidence="6" type="ORF">CWB73_09470</name>
</gene>
<keyword evidence="1" id="KW-0808">Transferase</keyword>
<reference evidence="6 7" key="1">
    <citation type="submission" date="2017-12" db="EMBL/GenBank/DDBJ databases">
        <authorList>
            <person name="Paulsen S."/>
            <person name="Gram L.K."/>
        </authorList>
    </citation>
    <scope>NUCLEOTIDE SEQUENCE [LARGE SCALE GENOMIC DNA]</scope>
    <source>
        <strain evidence="6 7">S1189</strain>
    </source>
</reference>
<feature type="transmembrane region" description="Helical" evidence="4">
    <location>
        <begin position="12"/>
        <end position="29"/>
    </location>
</feature>
<dbReference type="Pfam" id="PF07730">
    <property type="entry name" value="HisKA_3"/>
    <property type="match status" value="1"/>
</dbReference>
<sequence length="375" mass="42684">MDVAIRHTTDWRFSTLASWLGVTIACAYYSNNHSDLLLQIPVSGAILALLFYVLKAPNSYVNFVAAAYFLLIAILMQLTSTSLIFIHLVMFSAIFSPHFSLPKAIFAIIATILTYSLTHYEAWQGNTPWVMFIVWFFFCTMNWFVSRRIVESLNMHYQSRQNYKELKATQQMMGALHASQERLHISRELHDALGHKLTALSINLDFAKRTAPADMEETLLNCHQLSQEVLEEVRAIVSAQRNDNTLLKQALEGIFALTPQIRCHLSITPTAEQLSQEYALCVIRFCQEMISNTLKHTKANEITFDIQVTTSDEGGILKALAFHNQRENMLPRPGNGLTGLNERVANFKGQYIQEIHDERLLNTLLLPFEKEVIGD</sequence>
<evidence type="ECO:0000256" key="3">
    <source>
        <dbReference type="ARBA" id="ARBA00023012"/>
    </source>
</evidence>
<feature type="transmembrane region" description="Helical" evidence="4">
    <location>
        <begin position="36"/>
        <end position="54"/>
    </location>
</feature>
<comment type="caution">
    <text evidence="6">The sequence shown here is derived from an EMBL/GenBank/DDBJ whole genome shotgun (WGS) entry which is preliminary data.</text>
</comment>
<reference evidence="7" key="2">
    <citation type="submission" date="2019-06" db="EMBL/GenBank/DDBJ databases">
        <title>Co-occurence of chitin degradation, pigmentation and bioactivity in marine Pseudoalteromonas.</title>
        <authorList>
            <person name="Sonnenschein E.C."/>
            <person name="Bech P.K."/>
        </authorList>
    </citation>
    <scope>NUCLEOTIDE SEQUENCE [LARGE SCALE GENOMIC DNA]</scope>
    <source>
        <strain evidence="7">S1189</strain>
    </source>
</reference>
<protein>
    <submittedName>
        <fullName evidence="6">Histidine kinase</fullName>
    </submittedName>
</protein>
<dbReference type="GO" id="GO:0046983">
    <property type="term" value="F:protein dimerization activity"/>
    <property type="evidence" value="ECO:0007669"/>
    <property type="project" value="InterPro"/>
</dbReference>
<dbReference type="Gene3D" id="1.20.5.1930">
    <property type="match status" value="1"/>
</dbReference>
<feature type="transmembrane region" description="Helical" evidence="4">
    <location>
        <begin position="101"/>
        <end position="120"/>
    </location>
</feature>
<feature type="transmembrane region" description="Helical" evidence="4">
    <location>
        <begin position="66"/>
        <end position="89"/>
    </location>
</feature>
<dbReference type="Gene3D" id="3.30.565.10">
    <property type="entry name" value="Histidine kinase-like ATPase, C-terminal domain"/>
    <property type="match status" value="1"/>
</dbReference>
<dbReference type="Proteomes" id="UP000307362">
    <property type="component" value="Unassembled WGS sequence"/>
</dbReference>
<evidence type="ECO:0000256" key="1">
    <source>
        <dbReference type="ARBA" id="ARBA00022679"/>
    </source>
</evidence>
<dbReference type="InterPro" id="IPR036890">
    <property type="entry name" value="HATPase_C_sf"/>
</dbReference>
<feature type="transmembrane region" description="Helical" evidence="4">
    <location>
        <begin position="126"/>
        <end position="145"/>
    </location>
</feature>
<evidence type="ECO:0000313" key="6">
    <source>
        <dbReference type="EMBL" id="TMP81070.1"/>
    </source>
</evidence>
<dbReference type="AlphaFoldDB" id="A0A5S3YVT8"/>
<name>A0A5S3YVT8_9GAMM</name>
<dbReference type="PANTHER" id="PTHR24421:SF59">
    <property type="entry name" value="OXYGEN SENSOR HISTIDINE KINASE NREB"/>
    <property type="match status" value="1"/>
</dbReference>
<keyword evidence="3" id="KW-0902">Two-component regulatory system</keyword>
<keyword evidence="4" id="KW-0812">Transmembrane</keyword>
<dbReference type="PANTHER" id="PTHR24421">
    <property type="entry name" value="NITRATE/NITRITE SENSOR PROTEIN NARX-RELATED"/>
    <property type="match status" value="1"/>
</dbReference>
<keyword evidence="4" id="KW-0472">Membrane</keyword>
<organism evidence="6 7">
    <name type="scientific">Pseudoalteromonas phenolica</name>
    <dbReference type="NCBI Taxonomy" id="161398"/>
    <lineage>
        <taxon>Bacteria</taxon>
        <taxon>Pseudomonadati</taxon>
        <taxon>Pseudomonadota</taxon>
        <taxon>Gammaproteobacteria</taxon>
        <taxon>Alteromonadales</taxon>
        <taxon>Pseudoalteromonadaceae</taxon>
        <taxon>Pseudoalteromonas</taxon>
    </lineage>
</organism>
<dbReference type="PROSITE" id="PS51257">
    <property type="entry name" value="PROKAR_LIPOPROTEIN"/>
    <property type="match status" value="1"/>
</dbReference>
<accession>A0A5S3YVT8</accession>
<dbReference type="RefSeq" id="WP_138567392.1">
    <property type="nucleotide sequence ID" value="NZ_PNCM01000017.1"/>
</dbReference>
<dbReference type="GO" id="GO:0000155">
    <property type="term" value="F:phosphorelay sensor kinase activity"/>
    <property type="evidence" value="ECO:0007669"/>
    <property type="project" value="InterPro"/>
</dbReference>
<keyword evidence="4" id="KW-1133">Transmembrane helix</keyword>
<dbReference type="InterPro" id="IPR050482">
    <property type="entry name" value="Sensor_HK_TwoCompSys"/>
</dbReference>
<evidence type="ECO:0000313" key="7">
    <source>
        <dbReference type="Proteomes" id="UP000307362"/>
    </source>
</evidence>
<dbReference type="InterPro" id="IPR011712">
    <property type="entry name" value="Sig_transdc_His_kin_sub3_dim/P"/>
</dbReference>
<dbReference type="EMBL" id="PNCM01000017">
    <property type="protein sequence ID" value="TMP81070.1"/>
    <property type="molecule type" value="Genomic_DNA"/>
</dbReference>
<proteinExistence type="predicted"/>
<feature type="domain" description="Signal transduction histidine kinase subgroup 3 dimerisation and phosphoacceptor" evidence="5">
    <location>
        <begin position="181"/>
        <end position="241"/>
    </location>
</feature>
<evidence type="ECO:0000259" key="5">
    <source>
        <dbReference type="Pfam" id="PF07730"/>
    </source>
</evidence>
<evidence type="ECO:0000256" key="2">
    <source>
        <dbReference type="ARBA" id="ARBA00022777"/>
    </source>
</evidence>
<dbReference type="GO" id="GO:0016020">
    <property type="term" value="C:membrane"/>
    <property type="evidence" value="ECO:0007669"/>
    <property type="project" value="InterPro"/>
</dbReference>
<evidence type="ECO:0000256" key="4">
    <source>
        <dbReference type="SAM" id="Phobius"/>
    </source>
</evidence>